<accession>A0A6J7X144</accession>
<sequence length="96" mass="10408">MAQSKPDFRTVEVNLPAPFDGWKATMRAEGVPARVFIELQSGNVERAMTAVARLIVAHNFLDETGEPAATVLDAPMDALTECISRWSDAVAALPPR</sequence>
<dbReference type="EMBL" id="LR798333">
    <property type="protein sequence ID" value="CAB5223853.1"/>
    <property type="molecule type" value="Genomic_DNA"/>
</dbReference>
<protein>
    <submittedName>
        <fullName evidence="1">Uncharacterized protein</fullName>
    </submittedName>
</protein>
<evidence type="ECO:0000313" key="1">
    <source>
        <dbReference type="EMBL" id="CAB5223853.1"/>
    </source>
</evidence>
<name>A0A6J7X144_9CAUD</name>
<organism evidence="1">
    <name type="scientific">uncultured Caudovirales phage</name>
    <dbReference type="NCBI Taxonomy" id="2100421"/>
    <lineage>
        <taxon>Viruses</taxon>
        <taxon>Duplodnaviria</taxon>
        <taxon>Heunggongvirae</taxon>
        <taxon>Uroviricota</taxon>
        <taxon>Caudoviricetes</taxon>
        <taxon>Peduoviridae</taxon>
        <taxon>Maltschvirus</taxon>
        <taxon>Maltschvirus maltsch</taxon>
    </lineage>
</organism>
<proteinExistence type="predicted"/>
<reference evidence="1" key="1">
    <citation type="submission" date="2020-05" db="EMBL/GenBank/DDBJ databases">
        <authorList>
            <person name="Chiriac C."/>
            <person name="Salcher M."/>
            <person name="Ghai R."/>
            <person name="Kavagutti S V."/>
        </authorList>
    </citation>
    <scope>NUCLEOTIDE SEQUENCE</scope>
</reference>
<gene>
    <name evidence="1" type="ORF">UFOVP394_8</name>
</gene>